<feature type="modified residue" description="3-oxoalanine (Cys)" evidence="3">
    <location>
        <position position="76"/>
    </location>
</feature>
<dbReference type="EMBL" id="MCGR01000014">
    <property type="protein sequence ID" value="ORY86729.1"/>
    <property type="molecule type" value="Genomic_DNA"/>
</dbReference>
<evidence type="ECO:0000313" key="6">
    <source>
        <dbReference type="EMBL" id="ORY86729.1"/>
    </source>
</evidence>
<dbReference type="CDD" id="cd16147">
    <property type="entry name" value="G6S"/>
    <property type="match status" value="1"/>
</dbReference>
<keyword evidence="2" id="KW-0378">Hydrolase</keyword>
<gene>
    <name evidence="6" type="ORF">BCR35DRAFT_277570</name>
</gene>
<reference evidence="6 7" key="1">
    <citation type="submission" date="2016-07" db="EMBL/GenBank/DDBJ databases">
        <title>Pervasive Adenine N6-methylation of Active Genes in Fungi.</title>
        <authorList>
            <consortium name="DOE Joint Genome Institute"/>
            <person name="Mondo S.J."/>
            <person name="Dannebaum R.O."/>
            <person name="Kuo R.C."/>
            <person name="Labutti K."/>
            <person name="Haridas S."/>
            <person name="Kuo A."/>
            <person name="Salamov A."/>
            <person name="Ahrendt S.R."/>
            <person name="Lipzen A."/>
            <person name="Sullivan W."/>
            <person name="Andreopoulos W.B."/>
            <person name="Clum A."/>
            <person name="Lindquist E."/>
            <person name="Daum C."/>
            <person name="Ramamoorthy G.K."/>
            <person name="Gryganskyi A."/>
            <person name="Culley D."/>
            <person name="Magnuson J.K."/>
            <person name="James T.Y."/>
            <person name="O'Malley M.A."/>
            <person name="Stajich J.E."/>
            <person name="Spatafora J.W."/>
            <person name="Visel A."/>
            <person name="Grigoriev I.V."/>
        </authorList>
    </citation>
    <scope>NUCLEOTIDE SEQUENCE [LARGE SCALE GENOMIC DNA]</scope>
    <source>
        <strain evidence="6 7">62-1032</strain>
    </source>
</reference>
<dbReference type="Proteomes" id="UP000193467">
    <property type="component" value="Unassembled WGS sequence"/>
</dbReference>
<accession>A0A1Y2FS00</accession>
<keyword evidence="7" id="KW-1185">Reference proteome</keyword>
<dbReference type="OrthoDB" id="103349at2759"/>
<dbReference type="GO" id="GO:0005539">
    <property type="term" value="F:glycosaminoglycan binding"/>
    <property type="evidence" value="ECO:0007669"/>
    <property type="project" value="TreeGrafter"/>
</dbReference>
<name>A0A1Y2FS00_9BASI</name>
<dbReference type="InterPro" id="IPR012083">
    <property type="entry name" value="Arylsulfatase"/>
</dbReference>
<evidence type="ECO:0000256" key="1">
    <source>
        <dbReference type="ARBA" id="ARBA00008779"/>
    </source>
</evidence>
<proteinExistence type="inferred from homology"/>
<sequence length="578" mass="64639">MLLSTSTLLASLVAAPALLAAASSPSPVARAPNIVFIIVDDQDARQDSISTMQNVQRLLVDQGTQFSRFYAPISVCCPSRTSFLRAQAAHNTNITSVVAPWGGWEVFNEKGYNGHYLPSFLQDAGYSTYYTGKLMNGHTVRNFDRLEPEGWTETDWLLDPQTYNYWNASFSHNGEPVVYHPDEYSTDLVAERALGHIEKATANPDKPFFIGVAPIAPHSHIGIVDHTDQILFDMPQSAPRHQHLFKDVKLDYSRASHNPDHPSGASWVKKLEKLNVTNVEYIEEFYRQRLRSLQAVDELVESVVKKLEEKGVLDETIIIYTSDNGFEANAGHRRQPGKTLPYEEDINIPLVVRGPTVPKGLVDSTSVYSLADLGATILHLAGAVSDYDNDGALVPITKELRKTIDAEGVKQHHLAEYWVEGVGEGKYGQGLVLTNQTYRAVRVVEGDEINFSYAVWCTGEHEIYDLNADPDQMINLAETAVRSESLIKLQHRLDALLLVLKTCVGEVCRNPWKTVFPDGSVSSLNAGLEKRFDGYFADLPKVKYSYCDIGYHRRLEAPFWYDELAFNPKQKSSFVIQA</sequence>
<dbReference type="InterPro" id="IPR000917">
    <property type="entry name" value="Sulfatase_N"/>
</dbReference>
<dbReference type="GO" id="GO:0008449">
    <property type="term" value="F:N-acetylglucosamine-6-sulfatase activity"/>
    <property type="evidence" value="ECO:0007669"/>
    <property type="project" value="TreeGrafter"/>
</dbReference>
<dbReference type="GO" id="GO:0004065">
    <property type="term" value="F:arylsulfatase activity"/>
    <property type="evidence" value="ECO:0007669"/>
    <property type="project" value="UniProtKB-UniRule"/>
</dbReference>
<dbReference type="InParanoid" id="A0A1Y2FS00"/>
<dbReference type="PIRSF" id="PIRSF000972">
    <property type="entry name" value="Arylsulf_plant"/>
    <property type="match status" value="1"/>
</dbReference>
<feature type="chain" id="PRO_5012169301" description="Arylsulfatase" evidence="4">
    <location>
        <begin position="23"/>
        <end position="578"/>
    </location>
</feature>
<keyword evidence="4" id="KW-0732">Signal</keyword>
<feature type="signal peptide" evidence="4">
    <location>
        <begin position="1"/>
        <end position="22"/>
    </location>
</feature>
<comment type="catalytic activity">
    <reaction evidence="2">
        <text>an aryl sulfate + H2O = a phenol + sulfate + H(+)</text>
        <dbReference type="Rhea" id="RHEA:17261"/>
        <dbReference type="ChEBI" id="CHEBI:15377"/>
        <dbReference type="ChEBI" id="CHEBI:15378"/>
        <dbReference type="ChEBI" id="CHEBI:16189"/>
        <dbReference type="ChEBI" id="CHEBI:33853"/>
        <dbReference type="ChEBI" id="CHEBI:140317"/>
        <dbReference type="EC" id="3.1.6.1"/>
    </reaction>
</comment>
<feature type="domain" description="Sulfatase N-terminal" evidence="5">
    <location>
        <begin position="32"/>
        <end position="383"/>
    </location>
</feature>
<evidence type="ECO:0000259" key="5">
    <source>
        <dbReference type="Pfam" id="PF00884"/>
    </source>
</evidence>
<dbReference type="STRING" id="106004.A0A1Y2FS00"/>
<dbReference type="PANTHER" id="PTHR43108">
    <property type="entry name" value="N-ACETYLGLUCOSAMINE-6-SULFATASE FAMILY MEMBER"/>
    <property type="match status" value="1"/>
</dbReference>
<dbReference type="Pfam" id="PF00884">
    <property type="entry name" value="Sulfatase"/>
    <property type="match status" value="1"/>
</dbReference>
<comment type="similarity">
    <text evidence="1 2">Belongs to the sulfatase family.</text>
</comment>
<dbReference type="GO" id="GO:0018958">
    <property type="term" value="P:phenol-containing compound metabolic process"/>
    <property type="evidence" value="ECO:0007669"/>
    <property type="project" value="InterPro"/>
</dbReference>
<evidence type="ECO:0000313" key="7">
    <source>
        <dbReference type="Proteomes" id="UP000193467"/>
    </source>
</evidence>
<dbReference type="Gene3D" id="3.40.720.10">
    <property type="entry name" value="Alkaline Phosphatase, subunit A"/>
    <property type="match status" value="1"/>
</dbReference>
<evidence type="ECO:0000256" key="4">
    <source>
        <dbReference type="SAM" id="SignalP"/>
    </source>
</evidence>
<evidence type="ECO:0000256" key="2">
    <source>
        <dbReference type="PIRNR" id="PIRNR000972"/>
    </source>
</evidence>
<organism evidence="6 7">
    <name type="scientific">Leucosporidium creatinivorum</name>
    <dbReference type="NCBI Taxonomy" id="106004"/>
    <lineage>
        <taxon>Eukaryota</taxon>
        <taxon>Fungi</taxon>
        <taxon>Dikarya</taxon>
        <taxon>Basidiomycota</taxon>
        <taxon>Pucciniomycotina</taxon>
        <taxon>Microbotryomycetes</taxon>
        <taxon>Leucosporidiales</taxon>
        <taxon>Leucosporidium</taxon>
    </lineage>
</organism>
<dbReference type="EC" id="3.1.6.1" evidence="2"/>
<dbReference type="AlphaFoldDB" id="A0A1Y2FS00"/>
<comment type="PTM">
    <text evidence="3">The conversion to 3-oxoalanine (also known as C-formylglycine, FGly), of a serine or cysteine residue in prokaryotes and of a cysteine residue in eukaryotes, is critical for catalytic activity.</text>
</comment>
<evidence type="ECO:0000256" key="3">
    <source>
        <dbReference type="PIRSR" id="PIRSR000972-50"/>
    </source>
</evidence>
<dbReference type="PANTHER" id="PTHR43108:SF8">
    <property type="entry name" value="SD21168P"/>
    <property type="match status" value="1"/>
</dbReference>
<dbReference type="SUPFAM" id="SSF53649">
    <property type="entry name" value="Alkaline phosphatase-like"/>
    <property type="match status" value="1"/>
</dbReference>
<comment type="caution">
    <text evidence="6">The sequence shown here is derived from an EMBL/GenBank/DDBJ whole genome shotgun (WGS) entry which is preliminary data.</text>
</comment>
<protein>
    <recommendedName>
        <fullName evidence="2">Arylsulfatase</fullName>
        <shortName evidence="2">AS</shortName>
        <ecNumber evidence="2">3.1.6.1</ecNumber>
    </recommendedName>
    <alternativeName>
        <fullName evidence="2">Aryl-sulfate sulphohydrolase</fullName>
    </alternativeName>
</protein>
<dbReference type="InterPro" id="IPR017850">
    <property type="entry name" value="Alkaline_phosphatase_core_sf"/>
</dbReference>